<evidence type="ECO:0000313" key="2">
    <source>
        <dbReference type="EMBL" id="SDW57561.1"/>
    </source>
</evidence>
<sequence length="469" mass="49961">MADRKTWMLRTAAFAVCAGSVAVPVTQASVARPTPVMEQRTIVLNGEPTQAKPYTFSQNGVVYMPLWYVMNVLQQLGFLNTWKQGVWNVTVPMSIPADTSPDTESAGNAAIALNGAVVQRLQGIAATDPASGKLTMFFPVANIEQLMGRLGIVATWDGTTLSLDTSALPTPLAADQIGIWNLLVAVDQVFGVAPDTSGTSPYADLSTNSPAWGYVHASIEKGIYQPISSNQAGVFAPLTVAMADQVLWNAYGISSDDAAYQPGGSPVAWASAVGLVPSPWKSTDFLTPQELATVVSNVHNNLKGFVETGKSSWQICYPIGDEATASFAGDSRNGQPFFPSNASVQSAVGQTYQFFDSLQVVKQGHSYVLVVPNPPTGTGFCYITTFGNVTYEISGQSKWTNAFVLDTRDVQWAKGHTLLVQIPSSGLTITWNQMLPLFSGTVVLGELQLSAGAQGLQVQRMNINSSTTS</sequence>
<keyword evidence="1" id="KW-0732">Signal</keyword>
<accession>A0A1H2UN55</accession>
<reference evidence="3" key="1">
    <citation type="submission" date="2016-10" db="EMBL/GenBank/DDBJ databases">
        <authorList>
            <person name="Varghese N."/>
        </authorList>
    </citation>
    <scope>NUCLEOTIDE SEQUENCE [LARGE SCALE GENOMIC DNA]</scope>
    <source>
        <strain evidence="3">DSM 12489</strain>
    </source>
</reference>
<feature type="signal peptide" evidence="1">
    <location>
        <begin position="1"/>
        <end position="28"/>
    </location>
</feature>
<dbReference type="EMBL" id="FNOJ01000008">
    <property type="protein sequence ID" value="SDW57561.1"/>
    <property type="molecule type" value="Genomic_DNA"/>
</dbReference>
<proteinExistence type="predicted"/>
<protein>
    <recommendedName>
        <fullName evidence="4">Copper amine oxidase N-terminal domain-containing protein</fullName>
    </recommendedName>
</protein>
<gene>
    <name evidence="2" type="ORF">SAMN04489725_10874</name>
</gene>
<dbReference type="STRING" id="89784.SAMN04489725_10874"/>
<keyword evidence="3" id="KW-1185">Reference proteome</keyword>
<dbReference type="Proteomes" id="UP000182589">
    <property type="component" value="Unassembled WGS sequence"/>
</dbReference>
<evidence type="ECO:0008006" key="4">
    <source>
        <dbReference type="Google" id="ProtNLM"/>
    </source>
</evidence>
<evidence type="ECO:0000256" key="1">
    <source>
        <dbReference type="SAM" id="SignalP"/>
    </source>
</evidence>
<organism evidence="2 3">
    <name type="scientific">Alicyclobacillus hesperidum</name>
    <dbReference type="NCBI Taxonomy" id="89784"/>
    <lineage>
        <taxon>Bacteria</taxon>
        <taxon>Bacillati</taxon>
        <taxon>Bacillota</taxon>
        <taxon>Bacilli</taxon>
        <taxon>Bacillales</taxon>
        <taxon>Alicyclobacillaceae</taxon>
        <taxon>Alicyclobacillus</taxon>
    </lineage>
</organism>
<name>A0A1H2UN55_9BACL</name>
<evidence type="ECO:0000313" key="3">
    <source>
        <dbReference type="Proteomes" id="UP000182589"/>
    </source>
</evidence>
<dbReference type="AlphaFoldDB" id="A0A1H2UN55"/>
<feature type="chain" id="PRO_5039134137" description="Copper amine oxidase N-terminal domain-containing protein" evidence="1">
    <location>
        <begin position="29"/>
        <end position="469"/>
    </location>
</feature>
<dbReference type="RefSeq" id="WP_074693114.1">
    <property type="nucleotide sequence ID" value="NZ_FNOJ01000008.1"/>
</dbReference>